<dbReference type="GO" id="GO:0005886">
    <property type="term" value="C:plasma membrane"/>
    <property type="evidence" value="ECO:0007669"/>
    <property type="project" value="TreeGrafter"/>
</dbReference>
<accession>A0A4Z2ESN0</accession>
<dbReference type="GO" id="GO:0007399">
    <property type="term" value="P:nervous system development"/>
    <property type="evidence" value="ECO:0007669"/>
    <property type="project" value="UniProtKB-ARBA"/>
</dbReference>
<protein>
    <submittedName>
        <fullName evidence="2">Arrestin domain-containing protein 3</fullName>
    </submittedName>
</protein>
<proteinExistence type="predicted"/>
<comment type="caution">
    <text evidence="2">The sequence shown here is derived from an EMBL/GenBank/DDBJ whole genome shotgun (WGS) entry which is preliminary data.</text>
</comment>
<organism evidence="2 3">
    <name type="scientific">Liparis tanakae</name>
    <name type="common">Tanaka's snailfish</name>
    <dbReference type="NCBI Taxonomy" id="230148"/>
    <lineage>
        <taxon>Eukaryota</taxon>
        <taxon>Metazoa</taxon>
        <taxon>Chordata</taxon>
        <taxon>Craniata</taxon>
        <taxon>Vertebrata</taxon>
        <taxon>Euteleostomi</taxon>
        <taxon>Actinopterygii</taxon>
        <taxon>Neopterygii</taxon>
        <taxon>Teleostei</taxon>
        <taxon>Neoteleostei</taxon>
        <taxon>Acanthomorphata</taxon>
        <taxon>Eupercaria</taxon>
        <taxon>Perciformes</taxon>
        <taxon>Cottioidei</taxon>
        <taxon>Cottales</taxon>
        <taxon>Liparidae</taxon>
        <taxon>Liparis</taxon>
    </lineage>
</organism>
<feature type="domain" description="Arrestin C-terminal-like" evidence="1">
    <location>
        <begin position="241"/>
        <end position="343"/>
    </location>
</feature>
<dbReference type="Gene3D" id="2.60.40.640">
    <property type="match status" value="2"/>
</dbReference>
<sequence length="350" mass="39878">MKVFNSGTVAMDVNLEKTGFFQGEGLKVMACIQNNSSRPIKLKYCFYRKHTFLAKGNRKVSTKDLLKEVGEPIPPSAEEKFTRVIPIPSDVEPSIENCSIIKVEYRLRLYLDVKYASDPEIKFPIVILPAARVPAASGFGFESTEPLAWGFEPPAEPTAPAAPAPSGMTIKNFSIEYDAINSRNTFTDGDTVNGRIVVEASKETRIQSLVFTAKGKARVKWTEYHGNHNYRVYWAEERYYDVKHILREAKRDGEALQVTVEVNNRSTRSVKPKFVLYEKKSFFAQGRRRVGTHEILKQKMESIAPGKETVTTVIPIPRELPPSILNCSILKQEYRLKVNFLEYYYIYIFI</sequence>
<dbReference type="InterPro" id="IPR050357">
    <property type="entry name" value="Arrestin_domain-protein"/>
</dbReference>
<dbReference type="InterPro" id="IPR014756">
    <property type="entry name" value="Ig_E-set"/>
</dbReference>
<gene>
    <name evidence="2" type="primary">ARRDC3_6</name>
    <name evidence="2" type="ORF">EYF80_058035</name>
</gene>
<dbReference type="InterPro" id="IPR011022">
    <property type="entry name" value="Arrestin_C-like"/>
</dbReference>
<keyword evidence="3" id="KW-1185">Reference proteome</keyword>
<dbReference type="OrthoDB" id="2333384at2759"/>
<dbReference type="PANTHER" id="PTHR11188:SF135">
    <property type="entry name" value="ARRESTIN DOMAIN CONTAINING 3-LIKE-RELATED"/>
    <property type="match status" value="1"/>
</dbReference>
<dbReference type="GO" id="GO:0015031">
    <property type="term" value="P:protein transport"/>
    <property type="evidence" value="ECO:0007669"/>
    <property type="project" value="TreeGrafter"/>
</dbReference>
<reference evidence="2 3" key="1">
    <citation type="submission" date="2019-03" db="EMBL/GenBank/DDBJ databases">
        <title>First draft genome of Liparis tanakae, snailfish: a comprehensive survey of snailfish specific genes.</title>
        <authorList>
            <person name="Kim W."/>
            <person name="Song I."/>
            <person name="Jeong J.-H."/>
            <person name="Kim D."/>
            <person name="Kim S."/>
            <person name="Ryu S."/>
            <person name="Song J.Y."/>
            <person name="Lee S.K."/>
        </authorList>
    </citation>
    <scope>NUCLEOTIDE SEQUENCE [LARGE SCALE GENOMIC DNA]</scope>
    <source>
        <tissue evidence="2">Muscle</tissue>
    </source>
</reference>
<dbReference type="AlphaFoldDB" id="A0A4Z2ESN0"/>
<dbReference type="PANTHER" id="PTHR11188">
    <property type="entry name" value="ARRESTIN DOMAIN CONTAINING PROTEIN"/>
    <property type="match status" value="1"/>
</dbReference>
<dbReference type="Proteomes" id="UP000314294">
    <property type="component" value="Unassembled WGS sequence"/>
</dbReference>
<evidence type="ECO:0000259" key="1">
    <source>
        <dbReference type="SMART" id="SM01017"/>
    </source>
</evidence>
<dbReference type="GO" id="GO:0005737">
    <property type="term" value="C:cytoplasm"/>
    <property type="evidence" value="ECO:0007669"/>
    <property type="project" value="TreeGrafter"/>
</dbReference>
<dbReference type="SUPFAM" id="SSF81296">
    <property type="entry name" value="E set domains"/>
    <property type="match status" value="3"/>
</dbReference>
<dbReference type="Pfam" id="PF02752">
    <property type="entry name" value="Arrestin_C"/>
    <property type="match status" value="2"/>
</dbReference>
<dbReference type="EMBL" id="SRLO01003139">
    <property type="protein sequence ID" value="TNN31808.1"/>
    <property type="molecule type" value="Genomic_DNA"/>
</dbReference>
<evidence type="ECO:0000313" key="2">
    <source>
        <dbReference type="EMBL" id="TNN31808.1"/>
    </source>
</evidence>
<evidence type="ECO:0000313" key="3">
    <source>
        <dbReference type="Proteomes" id="UP000314294"/>
    </source>
</evidence>
<dbReference type="SMART" id="SM01017">
    <property type="entry name" value="Arrestin_C"/>
    <property type="match status" value="2"/>
</dbReference>
<dbReference type="InterPro" id="IPR014752">
    <property type="entry name" value="Arrestin-like_C"/>
</dbReference>
<feature type="domain" description="Arrestin C-terminal-like" evidence="1">
    <location>
        <begin position="5"/>
        <end position="130"/>
    </location>
</feature>
<name>A0A4Z2ESN0_9TELE</name>